<dbReference type="RefSeq" id="WP_215792843.1">
    <property type="nucleotide sequence ID" value="NZ_JAHKKG010000012.1"/>
</dbReference>
<dbReference type="Pfam" id="PF11350">
    <property type="entry name" value="DUF3152"/>
    <property type="match status" value="1"/>
</dbReference>
<reference evidence="4 5" key="1">
    <citation type="submission" date="2021-06" db="EMBL/GenBank/DDBJ databases">
        <title>Actinoplanes lichenicola sp. nov., and Actinoplanes ovalisporus sp. nov., isolated from lichen in Thailand.</title>
        <authorList>
            <person name="Saeng-In P."/>
            <person name="Kanchanasin P."/>
            <person name="Yuki M."/>
            <person name="Kudo T."/>
            <person name="Ohkuma M."/>
            <person name="Phongsopitanun W."/>
            <person name="Tanasupawat S."/>
        </authorList>
    </citation>
    <scope>NUCLEOTIDE SEQUENCE [LARGE SCALE GENOMIC DNA]</scope>
    <source>
        <strain evidence="4 5">NBRC 110975</strain>
    </source>
</reference>
<evidence type="ECO:0000313" key="4">
    <source>
        <dbReference type="EMBL" id="MBU2668578.1"/>
    </source>
</evidence>
<proteinExistence type="predicted"/>
<keyword evidence="2" id="KW-0472">Membrane</keyword>
<comment type="caution">
    <text evidence="4">The sequence shown here is derived from an EMBL/GenBank/DDBJ whole genome shotgun (WGS) entry which is preliminary data.</text>
</comment>
<dbReference type="SUPFAM" id="SSF55486">
    <property type="entry name" value="Metalloproteases ('zincins'), catalytic domain"/>
    <property type="match status" value="1"/>
</dbReference>
<protein>
    <submittedName>
        <fullName evidence="4">DUF3152 domain-containing protein</fullName>
    </submittedName>
</protein>
<evidence type="ECO:0000256" key="2">
    <source>
        <dbReference type="SAM" id="Phobius"/>
    </source>
</evidence>
<dbReference type="InterPro" id="IPR022603">
    <property type="entry name" value="DUF3152"/>
</dbReference>
<feature type="domain" description="DUF3152" evidence="3">
    <location>
        <begin position="94"/>
        <end position="272"/>
    </location>
</feature>
<dbReference type="Proteomes" id="UP001519654">
    <property type="component" value="Unassembled WGS sequence"/>
</dbReference>
<keyword evidence="5" id="KW-1185">Reference proteome</keyword>
<feature type="region of interest" description="Disordered" evidence="1">
    <location>
        <begin position="50"/>
        <end position="81"/>
    </location>
</feature>
<sequence length="290" mass="31082">MIDEVTAPPAAPPPVGRDQWRKWWLVAFALVILIAGGFAVGRRIQESAAPAPPAVAPSPSFSSAAPVLESTPTPTPSKTPEKTTLVSSQLQMPGGVPAHGSGQFTYATTRSPVFGRKGELRRFRVAVEKGSNEDATDFATQVADTLGDPRSWIGGGQVRLQMVSGSDPADFTVYLATRDTAGQMCLRGGTNIRIGGRPYTSCRTTGKAIINLDRWRRSATPFVSARVSLHTYRQYVINHEVGHELGHHHEGCPKAGGPAPVMVQQTLTLRGCKAYAWPTRNGKIFSGPSL</sequence>
<name>A0ABS5YYR5_9ACTN</name>
<evidence type="ECO:0000259" key="3">
    <source>
        <dbReference type="Pfam" id="PF11350"/>
    </source>
</evidence>
<feature type="transmembrane region" description="Helical" evidence="2">
    <location>
        <begin position="23"/>
        <end position="41"/>
    </location>
</feature>
<organism evidence="4 5">
    <name type="scientific">Paractinoplanes bogorensis</name>
    <dbReference type="NCBI Taxonomy" id="1610840"/>
    <lineage>
        <taxon>Bacteria</taxon>
        <taxon>Bacillati</taxon>
        <taxon>Actinomycetota</taxon>
        <taxon>Actinomycetes</taxon>
        <taxon>Micromonosporales</taxon>
        <taxon>Micromonosporaceae</taxon>
        <taxon>Paractinoplanes</taxon>
    </lineage>
</organism>
<keyword evidence="2" id="KW-1133">Transmembrane helix</keyword>
<dbReference type="EMBL" id="JAHKKG010000012">
    <property type="protein sequence ID" value="MBU2668578.1"/>
    <property type="molecule type" value="Genomic_DNA"/>
</dbReference>
<evidence type="ECO:0000256" key="1">
    <source>
        <dbReference type="SAM" id="MobiDB-lite"/>
    </source>
</evidence>
<accession>A0ABS5YYR5</accession>
<evidence type="ECO:0000313" key="5">
    <source>
        <dbReference type="Proteomes" id="UP001519654"/>
    </source>
</evidence>
<gene>
    <name evidence="4" type="ORF">KOI35_34205</name>
</gene>
<keyword evidence="2" id="KW-0812">Transmembrane</keyword>
<feature type="compositionally biased region" description="Low complexity" evidence="1">
    <location>
        <begin position="57"/>
        <end position="81"/>
    </location>
</feature>